<organism evidence="2 3">
    <name type="scientific">Marinovum algicola</name>
    <dbReference type="NCBI Taxonomy" id="42444"/>
    <lineage>
        <taxon>Bacteria</taxon>
        <taxon>Pseudomonadati</taxon>
        <taxon>Pseudomonadota</taxon>
        <taxon>Alphaproteobacteria</taxon>
        <taxon>Rhodobacterales</taxon>
        <taxon>Roseobacteraceae</taxon>
        <taxon>Marinovum</taxon>
    </lineage>
</organism>
<evidence type="ECO:0000313" key="3">
    <source>
        <dbReference type="Proteomes" id="UP000182932"/>
    </source>
</evidence>
<comment type="caution">
    <text evidence="2">The sequence shown here is derived from an EMBL/GenBank/DDBJ whole genome shotgun (WGS) entry which is preliminary data.</text>
</comment>
<evidence type="ECO:0000256" key="1">
    <source>
        <dbReference type="SAM" id="SignalP"/>
    </source>
</evidence>
<dbReference type="AlphaFoldDB" id="A0A975ZN80"/>
<feature type="chain" id="PRO_5037294645" description="Succinate dehydrogenase" evidence="1">
    <location>
        <begin position="28"/>
        <end position="110"/>
    </location>
</feature>
<sequence>MTGVTGTRAISLAALALVLAACTPASQDQLARGAAKSVVARAAAERLPGVPVAPYTDCIIDNATSQQILVLAADSVTGPTASTWEIITGIARKPETLQCLLTNGVSALLQ</sequence>
<evidence type="ECO:0008006" key="4">
    <source>
        <dbReference type="Google" id="ProtNLM"/>
    </source>
</evidence>
<keyword evidence="1" id="KW-0732">Signal</keyword>
<reference evidence="2 3" key="1">
    <citation type="submission" date="2016-10" db="EMBL/GenBank/DDBJ databases">
        <authorList>
            <person name="Varghese N."/>
            <person name="Submissions S."/>
        </authorList>
    </citation>
    <scope>NUCLEOTIDE SEQUENCE [LARGE SCALE GENOMIC DNA]</scope>
    <source>
        <strain evidence="2 3">FF3</strain>
    </source>
</reference>
<name>A0A975ZN80_9RHOB</name>
<feature type="signal peptide" evidence="1">
    <location>
        <begin position="1"/>
        <end position="27"/>
    </location>
</feature>
<proteinExistence type="predicted"/>
<gene>
    <name evidence="2" type="ORF">SAMN04487940_105224</name>
</gene>
<keyword evidence="3" id="KW-1185">Reference proteome</keyword>
<evidence type="ECO:0000313" key="2">
    <source>
        <dbReference type="EMBL" id="SEJ39923.1"/>
    </source>
</evidence>
<protein>
    <recommendedName>
        <fullName evidence="4">Succinate dehydrogenase</fullName>
    </recommendedName>
</protein>
<dbReference type="RefSeq" id="WP_048532679.1">
    <property type="nucleotide sequence ID" value="NZ_CATLQZ010000008.1"/>
</dbReference>
<dbReference type="Proteomes" id="UP000182932">
    <property type="component" value="Unassembled WGS sequence"/>
</dbReference>
<dbReference type="GeneID" id="80818190"/>
<accession>A0A975ZN80</accession>
<dbReference type="EMBL" id="FNYY01000005">
    <property type="protein sequence ID" value="SEJ39923.1"/>
    <property type="molecule type" value="Genomic_DNA"/>
</dbReference>